<proteinExistence type="inferred from homology"/>
<dbReference type="Proteomes" id="UP001596223">
    <property type="component" value="Unassembled WGS sequence"/>
</dbReference>
<accession>A0ABW1JYM9</accession>
<evidence type="ECO:0000256" key="4">
    <source>
        <dbReference type="ARBA" id="ARBA00023186"/>
    </source>
</evidence>
<comment type="subcellular location">
    <subcellularLocation>
        <location evidence="1">Cytoplasm</location>
    </subcellularLocation>
</comment>
<name>A0ABW1JYM9_9NOCA</name>
<dbReference type="EMBL" id="JBHSQN010000015">
    <property type="protein sequence ID" value="MFC6014029.1"/>
    <property type="molecule type" value="Genomic_DNA"/>
</dbReference>
<evidence type="ECO:0000256" key="1">
    <source>
        <dbReference type="ARBA" id="ARBA00004496"/>
    </source>
</evidence>
<evidence type="ECO:0000256" key="3">
    <source>
        <dbReference type="ARBA" id="ARBA00022490"/>
    </source>
</evidence>
<comment type="similarity">
    <text evidence="2">Belongs to the EspG family.</text>
</comment>
<dbReference type="RefSeq" id="WP_378609208.1">
    <property type="nucleotide sequence ID" value="NZ_JBHSQN010000015.1"/>
</dbReference>
<dbReference type="Pfam" id="PF14011">
    <property type="entry name" value="ESX-1_EspG"/>
    <property type="match status" value="1"/>
</dbReference>
<evidence type="ECO:0000256" key="2">
    <source>
        <dbReference type="ARBA" id="ARBA00006411"/>
    </source>
</evidence>
<dbReference type="InterPro" id="IPR025734">
    <property type="entry name" value="EspG"/>
</dbReference>
<reference evidence="6" key="1">
    <citation type="journal article" date="2019" name="Int. J. Syst. Evol. Microbiol.">
        <title>The Global Catalogue of Microorganisms (GCM) 10K type strain sequencing project: providing services to taxonomists for standard genome sequencing and annotation.</title>
        <authorList>
            <consortium name="The Broad Institute Genomics Platform"/>
            <consortium name="The Broad Institute Genome Sequencing Center for Infectious Disease"/>
            <person name="Wu L."/>
            <person name="Ma J."/>
        </authorList>
    </citation>
    <scope>NUCLEOTIDE SEQUENCE [LARGE SCALE GENOMIC DNA]</scope>
    <source>
        <strain evidence="6">CCUG 36956</strain>
    </source>
</reference>
<keyword evidence="3" id="KW-0963">Cytoplasm</keyword>
<protein>
    <submittedName>
        <fullName evidence="5">ESX secretion-associated protein EspG</fullName>
    </submittedName>
</protein>
<evidence type="ECO:0000313" key="6">
    <source>
        <dbReference type="Proteomes" id="UP001596223"/>
    </source>
</evidence>
<keyword evidence="4" id="KW-0143">Chaperone</keyword>
<sequence>MSTPPTWTLTGDEFTWVWRQETRLDAYDHPDPLEVRTTPTTEPDDDRMKAHLRQRFPPGADRGLSAAFAVMANRDTRVAYVGTVGDTEFRAHAAALDGLGVVAAQRICPTEGRGPIRLALLARAHVPAHLAAILPKAAPGGAGPMTAYTPRVRGEQPPTTWIRDAQGRLPAEERIRTLMHRRRSAEGYFVIERDPGTHRPIQYLSWIDVPPGQFASGRYLVEVDDNDTTVIPADRTTIAREISRRGHFHAPPKRGDYR</sequence>
<evidence type="ECO:0000313" key="5">
    <source>
        <dbReference type="EMBL" id="MFC6014029.1"/>
    </source>
</evidence>
<comment type="caution">
    <text evidence="5">The sequence shown here is derived from an EMBL/GenBank/DDBJ whole genome shotgun (WGS) entry which is preliminary data.</text>
</comment>
<keyword evidence="6" id="KW-1185">Reference proteome</keyword>
<gene>
    <name evidence="5" type="ORF">ACFP3H_23485</name>
</gene>
<organism evidence="5 6">
    <name type="scientific">Nocardia lasii</name>
    <dbReference type="NCBI Taxonomy" id="1616107"/>
    <lineage>
        <taxon>Bacteria</taxon>
        <taxon>Bacillati</taxon>
        <taxon>Actinomycetota</taxon>
        <taxon>Actinomycetes</taxon>
        <taxon>Mycobacteriales</taxon>
        <taxon>Nocardiaceae</taxon>
        <taxon>Nocardia</taxon>
    </lineage>
</organism>